<dbReference type="Proteomes" id="UP000488936">
    <property type="component" value="Unassembled WGS sequence"/>
</dbReference>
<evidence type="ECO:0000313" key="2">
    <source>
        <dbReference type="Proteomes" id="UP000488936"/>
    </source>
</evidence>
<dbReference type="GO" id="GO:0016853">
    <property type="term" value="F:isomerase activity"/>
    <property type="evidence" value="ECO:0007669"/>
    <property type="project" value="UniProtKB-KW"/>
</dbReference>
<evidence type="ECO:0000313" key="1">
    <source>
        <dbReference type="EMBL" id="MTH30637.1"/>
    </source>
</evidence>
<keyword evidence="1" id="KW-0413">Isomerase</keyword>
<accession>A0A7K1GP48</accession>
<proteinExistence type="predicted"/>
<dbReference type="EMBL" id="WMJY01000033">
    <property type="protein sequence ID" value="MTH30637.1"/>
    <property type="molecule type" value="Genomic_DNA"/>
</dbReference>
<sequence>MKSKLIYLLLPLTAILATSCYKQERNCANFKTGKFEFIAEIDGEQKVSTFIRTEEYEIETFEGKTDTSSIRWVNDCEYVLKKLHPKNMAEEKSVSMKIITTDGNTCVFEYGIVGDARRERGTLTKVSDL</sequence>
<gene>
    <name evidence="1" type="ORF">GJV77_12090</name>
</gene>
<comment type="caution">
    <text evidence="1">The sequence shown here is derived from an EMBL/GenBank/DDBJ whole genome shotgun (WGS) entry which is preliminary data.</text>
</comment>
<organism evidence="1 2">
    <name type="scientific">Myroides pelagicus</name>
    <dbReference type="NCBI Taxonomy" id="270914"/>
    <lineage>
        <taxon>Bacteria</taxon>
        <taxon>Pseudomonadati</taxon>
        <taxon>Bacteroidota</taxon>
        <taxon>Flavobacteriia</taxon>
        <taxon>Flavobacteriales</taxon>
        <taxon>Flavobacteriaceae</taxon>
        <taxon>Myroides</taxon>
    </lineage>
</organism>
<reference evidence="1 2" key="1">
    <citation type="journal article" date="2006" name="Int. J. Syst. Evol. Microbiol.">
        <title>Myroides pelagicus sp. nov., isolated from seawater in Thailand.</title>
        <authorList>
            <person name="Yoon J."/>
            <person name="Maneerat S."/>
            <person name="Kawai F."/>
            <person name="Yokota A."/>
        </authorList>
    </citation>
    <scope>NUCLEOTIDE SEQUENCE [LARGE SCALE GENOMIC DNA]</scope>
    <source>
        <strain evidence="1 2">SM1T</strain>
    </source>
</reference>
<dbReference type="RefSeq" id="WP_155036618.1">
    <property type="nucleotide sequence ID" value="NZ_JAYMMG010000008.1"/>
</dbReference>
<dbReference type="AlphaFoldDB" id="A0A7K1GP48"/>
<name>A0A7K1GP48_9FLAO</name>
<dbReference type="OrthoDB" id="1202013at2"/>
<protein>
    <submittedName>
        <fullName evidence="1">DNA topoisomerase IV</fullName>
    </submittedName>
</protein>
<keyword evidence="2" id="KW-1185">Reference proteome</keyword>
<dbReference type="PROSITE" id="PS51257">
    <property type="entry name" value="PROKAR_LIPOPROTEIN"/>
    <property type="match status" value="1"/>
</dbReference>